<comment type="caution">
    <text evidence="1">The sequence shown here is derived from an EMBL/GenBank/DDBJ whole genome shotgun (WGS) entry which is preliminary data.</text>
</comment>
<reference evidence="1" key="1">
    <citation type="thesis" date="2020" institute="ProQuest LLC" country="789 East Eisenhower Parkway, Ann Arbor, MI, USA">
        <title>Comparative Genomics and Chromosome Evolution.</title>
        <authorList>
            <person name="Mudd A.B."/>
        </authorList>
    </citation>
    <scope>NUCLEOTIDE SEQUENCE</scope>
    <source>
        <strain evidence="1">237g6f4</strain>
        <tissue evidence="1">Blood</tissue>
    </source>
</reference>
<dbReference type="EMBL" id="WNYA01000013">
    <property type="protein sequence ID" value="KAG8551033.1"/>
    <property type="molecule type" value="Genomic_DNA"/>
</dbReference>
<accession>A0AAV6ZXF9</accession>
<evidence type="ECO:0000313" key="1">
    <source>
        <dbReference type="EMBL" id="KAG8551033.1"/>
    </source>
</evidence>
<name>A0AAV6ZXF9_ENGPU</name>
<gene>
    <name evidence="1" type="ORF">GDO81_021906</name>
</gene>
<sequence>MFYGFKNQGVKWEFSKVHVWGSSLEQSPQFSNKRRYDRLDDQWEAHLYTIVPSNRDNKSSIFKDGGKTCTTVSQFNNLKFCPAQLCGDIEEEEKSFRKWSLKKEL</sequence>
<organism evidence="1 2">
    <name type="scientific">Engystomops pustulosus</name>
    <name type="common">Tungara frog</name>
    <name type="synonym">Physalaemus pustulosus</name>
    <dbReference type="NCBI Taxonomy" id="76066"/>
    <lineage>
        <taxon>Eukaryota</taxon>
        <taxon>Metazoa</taxon>
        <taxon>Chordata</taxon>
        <taxon>Craniata</taxon>
        <taxon>Vertebrata</taxon>
        <taxon>Euteleostomi</taxon>
        <taxon>Amphibia</taxon>
        <taxon>Batrachia</taxon>
        <taxon>Anura</taxon>
        <taxon>Neobatrachia</taxon>
        <taxon>Hyloidea</taxon>
        <taxon>Leptodactylidae</taxon>
        <taxon>Leiuperinae</taxon>
        <taxon>Engystomops</taxon>
    </lineage>
</organism>
<dbReference type="Proteomes" id="UP000824782">
    <property type="component" value="Unassembled WGS sequence"/>
</dbReference>
<proteinExistence type="predicted"/>
<protein>
    <submittedName>
        <fullName evidence="1">Uncharacterized protein</fullName>
    </submittedName>
</protein>
<keyword evidence="2" id="KW-1185">Reference proteome</keyword>
<dbReference type="AlphaFoldDB" id="A0AAV6ZXF9"/>
<evidence type="ECO:0000313" key="2">
    <source>
        <dbReference type="Proteomes" id="UP000824782"/>
    </source>
</evidence>